<evidence type="ECO:0000313" key="3">
    <source>
        <dbReference type="EMBL" id="NTS64154.1"/>
    </source>
</evidence>
<feature type="compositionally biased region" description="Basic and acidic residues" evidence="1">
    <location>
        <begin position="355"/>
        <end position="368"/>
    </location>
</feature>
<feature type="region of interest" description="Disordered" evidence="1">
    <location>
        <begin position="352"/>
        <end position="374"/>
    </location>
</feature>
<accession>A0ABX2JI79</accession>
<dbReference type="Proteomes" id="UP000621447">
    <property type="component" value="Unassembled WGS sequence"/>
</dbReference>
<comment type="caution">
    <text evidence="3">The sequence shown here is derived from an EMBL/GenBank/DDBJ whole genome shotgun (WGS) entry which is preliminary data.</text>
</comment>
<feature type="region of interest" description="Disordered" evidence="1">
    <location>
        <begin position="386"/>
        <end position="428"/>
    </location>
</feature>
<dbReference type="EMBL" id="JABULH010000001">
    <property type="protein sequence ID" value="NTS64154.1"/>
    <property type="molecule type" value="Genomic_DNA"/>
</dbReference>
<keyword evidence="4" id="KW-1185">Reference proteome</keyword>
<dbReference type="Pfam" id="PF09718">
    <property type="entry name" value="Tape_meas_lam_C"/>
    <property type="match status" value="1"/>
</dbReference>
<evidence type="ECO:0000313" key="4">
    <source>
        <dbReference type="Proteomes" id="UP000621447"/>
    </source>
</evidence>
<evidence type="ECO:0000259" key="2">
    <source>
        <dbReference type="Pfam" id="PF09718"/>
    </source>
</evidence>
<name>A0ABX2JI79_9SPHN</name>
<organism evidence="3 4">
    <name type="scientific">Sphingomonas hominis</name>
    <dbReference type="NCBI Taxonomy" id="2741495"/>
    <lineage>
        <taxon>Bacteria</taxon>
        <taxon>Pseudomonadati</taxon>
        <taxon>Pseudomonadota</taxon>
        <taxon>Alphaproteobacteria</taxon>
        <taxon>Sphingomonadales</taxon>
        <taxon>Sphingomonadaceae</taxon>
        <taxon>Sphingomonas</taxon>
    </lineage>
</organism>
<feature type="compositionally biased region" description="Basic and acidic residues" evidence="1">
    <location>
        <begin position="404"/>
        <end position="428"/>
    </location>
</feature>
<reference evidence="3 4" key="1">
    <citation type="submission" date="2020-06" db="EMBL/GenBank/DDBJ databases">
        <title>Sphingomonas hominis sp. nov., a member of the Sphingomonas, isolated from the hair of a 22-year-old girl.</title>
        <authorList>
            <person name="Zhang D.-F."/>
            <person name="Cui X.-W."/>
        </authorList>
    </citation>
    <scope>NUCLEOTIDE SEQUENCE [LARGE SCALE GENOMIC DNA]</scope>
    <source>
        <strain evidence="3 4">HHU CXW</strain>
    </source>
</reference>
<evidence type="ECO:0000256" key="1">
    <source>
        <dbReference type="SAM" id="MobiDB-lite"/>
    </source>
</evidence>
<dbReference type="RefSeq" id="WP_174192204.1">
    <property type="nucleotide sequence ID" value="NZ_JABULH010000001.1"/>
</dbReference>
<gene>
    <name evidence="3" type="ORF">HRV97_03130</name>
</gene>
<feature type="domain" description="Bacteriophage tail tape measure C-terminal" evidence="2">
    <location>
        <begin position="621"/>
        <end position="677"/>
    </location>
</feature>
<proteinExistence type="predicted"/>
<protein>
    <recommendedName>
        <fullName evidence="2">Bacteriophage tail tape measure C-terminal domain-containing protein</fullName>
    </recommendedName>
</protein>
<sequence>MAGAIIGALRVVLGLDSASFKTGAKAAESRANQLASRLHTSFGTATSASATLTGALGALGSAIAIDAMAAATQRAFDYADAIVDLADRTGATTKTIQEFRYAAQMSGSDVATADAALDKFAKSLGLAQSGSDQQVKLFRELGVTSKDFDGALRQTMDGLSKLPTVQERNATALTLFGKSASTLTVLLGQGTAAYDALASSANELGIVLRDDVLRNAGQVNDNLDRLKMIMDAQFAAAIVANADKIAMLAQIAADSFSAITRYASDEADEMTAIFAGLGSVFDPLLAGAKDAFGGIRREANYARDTIANILAGVDRVRNFFPRIQNWANGVDRKLFSSSWKADAEISDLSGGFLRNEGDARQRQEEQGRRALGRQWNRGLYGGGARGAGGALPTQGNGEAAAAAKKAESDQRRAAAEAKRAAEKAKRDRERYEQELYRASNESLAAQKDLAIEISDRAAVERERLANERAAANRQVQADDDLTQAQKQVLLGLNKQIYDQKEALLLRQQAEDEAKEALTAVQARGDNEADILQAQVGLARTAKERGRLEQLILDGQFKQLRLTQQAIIDSQTASQQEKDLATERLKTLGVLEGYARERANRDNAGPLQQYFDSLPRNADELNEAYERVAADGLKNLNDGLADAITGSRSLGDVFSSIADQIIADMARIAIQQMVMKPLSRLLGDTSGDGGDGFSLPGIFGGQGGGGGFFGMFKTKSPISGMGNGPTWGMPGHEGGFLPGLATGGHFKVGGRGGIDRNVLSINGIPRAMVSADERVHVNSIGNGGARQPAEFVFYADEGSTFQPRVQQISGEQGIQIQRASSRTSAVRARQSLVR</sequence>
<dbReference type="InterPro" id="IPR006431">
    <property type="entry name" value="Phage_tape_meas_C"/>
</dbReference>